<dbReference type="EMBL" id="BAAANQ010000010">
    <property type="protein sequence ID" value="GAA2061161.1"/>
    <property type="molecule type" value="Genomic_DNA"/>
</dbReference>
<evidence type="ECO:0000313" key="2">
    <source>
        <dbReference type="EMBL" id="GAA2061161.1"/>
    </source>
</evidence>
<evidence type="ECO:0000313" key="3">
    <source>
        <dbReference type="Proteomes" id="UP001403094"/>
    </source>
</evidence>
<evidence type="ECO:0000256" key="1">
    <source>
        <dbReference type="SAM" id="MobiDB-lite"/>
    </source>
</evidence>
<feature type="compositionally biased region" description="Basic and acidic residues" evidence="1">
    <location>
        <begin position="1"/>
        <end position="17"/>
    </location>
</feature>
<comment type="caution">
    <text evidence="2">The sequence shown here is derived from an EMBL/GenBank/DDBJ whole genome shotgun (WGS) entry which is preliminary data.</text>
</comment>
<feature type="region of interest" description="Disordered" evidence="1">
    <location>
        <begin position="1"/>
        <end position="76"/>
    </location>
</feature>
<proteinExistence type="predicted"/>
<gene>
    <name evidence="2" type="ORF">GCM10009757_44260</name>
</gene>
<name>A0ABN2VFL7_9ACTN</name>
<sequence length="102" mass="10281">MHGDKPRWTADLHDHVAGAKTFPPPASPAARTPEPAASASSPACSLHGSTCPTAHPPGGAKTVKRNLQGRPLLSKPRVRKGVGVRAITGAGARPGLGGSPLT</sequence>
<reference evidence="2 3" key="1">
    <citation type="journal article" date="2019" name="Int. J. Syst. Evol. Microbiol.">
        <title>The Global Catalogue of Microorganisms (GCM) 10K type strain sequencing project: providing services to taxonomists for standard genome sequencing and annotation.</title>
        <authorList>
            <consortium name="The Broad Institute Genomics Platform"/>
            <consortium name="The Broad Institute Genome Sequencing Center for Infectious Disease"/>
            <person name="Wu L."/>
            <person name="Ma J."/>
        </authorList>
    </citation>
    <scope>NUCLEOTIDE SEQUENCE [LARGE SCALE GENOMIC DNA]</scope>
    <source>
        <strain evidence="2 3">JCM 14549</strain>
    </source>
</reference>
<keyword evidence="3" id="KW-1185">Reference proteome</keyword>
<protein>
    <submittedName>
        <fullName evidence="2">Uncharacterized protein</fullName>
    </submittedName>
</protein>
<feature type="compositionally biased region" description="Low complexity" evidence="1">
    <location>
        <begin position="28"/>
        <end position="45"/>
    </location>
</feature>
<dbReference type="Proteomes" id="UP001403094">
    <property type="component" value="Unassembled WGS sequence"/>
</dbReference>
<accession>A0ABN2VFL7</accession>
<organism evidence="2 3">
    <name type="scientific">Streptomyces cheonanensis</name>
    <dbReference type="NCBI Taxonomy" id="312720"/>
    <lineage>
        <taxon>Bacteria</taxon>
        <taxon>Bacillati</taxon>
        <taxon>Actinomycetota</taxon>
        <taxon>Actinomycetes</taxon>
        <taxon>Kitasatosporales</taxon>
        <taxon>Streptomycetaceae</taxon>
        <taxon>Streptomyces</taxon>
    </lineage>
</organism>